<evidence type="ECO:0000313" key="3">
    <source>
        <dbReference type="EMBL" id="GAA2721681.1"/>
    </source>
</evidence>
<dbReference type="SFLD" id="SFLDS00005">
    <property type="entry name" value="Isoprenoid_Synthase_Type_I"/>
    <property type="match status" value="1"/>
</dbReference>
<dbReference type="InterPro" id="IPR008949">
    <property type="entry name" value="Isoprenoid_synthase_dom_sf"/>
</dbReference>
<evidence type="ECO:0000256" key="2">
    <source>
        <dbReference type="SAM" id="MobiDB-lite"/>
    </source>
</evidence>
<evidence type="ECO:0000313" key="4">
    <source>
        <dbReference type="Proteomes" id="UP001501842"/>
    </source>
</evidence>
<name>A0ABN3TZS4_9ACTN</name>
<dbReference type="SFLD" id="SFLDG01020">
    <property type="entry name" value="Terpene_Cyclase_Like_2"/>
    <property type="match status" value="1"/>
</dbReference>
<reference evidence="3 4" key="1">
    <citation type="journal article" date="2019" name="Int. J. Syst. Evol. Microbiol.">
        <title>The Global Catalogue of Microorganisms (GCM) 10K type strain sequencing project: providing services to taxonomists for standard genome sequencing and annotation.</title>
        <authorList>
            <consortium name="The Broad Institute Genomics Platform"/>
            <consortium name="The Broad Institute Genome Sequencing Center for Infectious Disease"/>
            <person name="Wu L."/>
            <person name="Ma J."/>
        </authorList>
    </citation>
    <scope>NUCLEOTIDE SEQUENCE [LARGE SCALE GENOMIC DNA]</scope>
    <source>
        <strain evidence="3 4">JCM 8201</strain>
    </source>
</reference>
<dbReference type="Pfam" id="PF19086">
    <property type="entry name" value="Terpene_syn_C_2"/>
    <property type="match status" value="1"/>
</dbReference>
<dbReference type="EMBL" id="BAAATZ010000005">
    <property type="protein sequence ID" value="GAA2721681.1"/>
    <property type="molecule type" value="Genomic_DNA"/>
</dbReference>
<protein>
    <recommendedName>
        <fullName evidence="5">Terpene synthase</fullName>
    </recommendedName>
</protein>
<dbReference type="RefSeq" id="WP_344449219.1">
    <property type="nucleotide sequence ID" value="NZ_BAAATZ010000005.1"/>
</dbReference>
<dbReference type="InterPro" id="IPR034686">
    <property type="entry name" value="Terpene_cyclase-like_2"/>
</dbReference>
<feature type="region of interest" description="Disordered" evidence="2">
    <location>
        <begin position="322"/>
        <end position="342"/>
    </location>
</feature>
<proteinExistence type="predicted"/>
<comment type="caution">
    <text evidence="3">The sequence shown here is derived from an EMBL/GenBank/DDBJ whole genome shotgun (WGS) entry which is preliminary data.</text>
</comment>
<organism evidence="3 4">
    <name type="scientific">Actinocorallia aurantiaca</name>
    <dbReference type="NCBI Taxonomy" id="46204"/>
    <lineage>
        <taxon>Bacteria</taxon>
        <taxon>Bacillati</taxon>
        <taxon>Actinomycetota</taxon>
        <taxon>Actinomycetes</taxon>
        <taxon>Streptosporangiales</taxon>
        <taxon>Thermomonosporaceae</taxon>
        <taxon>Actinocorallia</taxon>
    </lineage>
</organism>
<dbReference type="SUPFAM" id="SSF48576">
    <property type="entry name" value="Terpenoid synthases"/>
    <property type="match status" value="1"/>
</dbReference>
<keyword evidence="1" id="KW-0456">Lyase</keyword>
<accession>A0ABN3TZS4</accession>
<evidence type="ECO:0000256" key="1">
    <source>
        <dbReference type="ARBA" id="ARBA00023239"/>
    </source>
</evidence>
<keyword evidence="4" id="KW-1185">Reference proteome</keyword>
<dbReference type="Proteomes" id="UP001501842">
    <property type="component" value="Unassembled WGS sequence"/>
</dbReference>
<dbReference type="Gene3D" id="1.10.600.10">
    <property type="entry name" value="Farnesyl Diphosphate Synthase"/>
    <property type="match status" value="1"/>
</dbReference>
<sequence>MLTSELLLPLTWRVPSLSAPCRVHEGLWAVGEETTAWARSRGLVFGDTDTSRLGRGRFERLACRLFPDAPQARVALFTRWLLWLFAFDDLRDETPFGGSATEVDALYEEMTRAVRRGSPRAGAGPLEITLAELWRETSGGMSGEWRRRFRIHLEWHRQGCVDEAVGRRTRALPSLEDYPRLRRRTNGPFMLDLVEPVLGVELPEPLVRTRAWQRLFDRVNDVTAWCNDVASYPHESGLGDSCNYVALAVGELELEPLTAITWVSERIEEGLAGMAEAAEALDSEPAWRELDPSVREEADRVVDTLLAVPRAQLDWLVESGRYSPMPDTSVPSPRRRMSVTLG</sequence>
<gene>
    <name evidence="3" type="ORF">GCM10010439_12460</name>
</gene>
<feature type="compositionally biased region" description="Basic residues" evidence="2">
    <location>
        <begin position="333"/>
        <end position="342"/>
    </location>
</feature>
<evidence type="ECO:0008006" key="5">
    <source>
        <dbReference type="Google" id="ProtNLM"/>
    </source>
</evidence>